<dbReference type="Pfam" id="PF03941">
    <property type="entry name" value="INCENP_ARK-bind"/>
    <property type="match status" value="1"/>
</dbReference>
<dbReference type="Proteomes" id="UP000054217">
    <property type="component" value="Unassembled WGS sequence"/>
</dbReference>
<dbReference type="OrthoDB" id="6123at2759"/>
<evidence type="ECO:0000313" key="10">
    <source>
        <dbReference type="EMBL" id="KIO08289.1"/>
    </source>
</evidence>
<reference evidence="10 11" key="1">
    <citation type="submission" date="2014-04" db="EMBL/GenBank/DDBJ databases">
        <authorList>
            <consortium name="DOE Joint Genome Institute"/>
            <person name="Kuo A."/>
            <person name="Kohler A."/>
            <person name="Costa M.D."/>
            <person name="Nagy L.G."/>
            <person name="Floudas D."/>
            <person name="Copeland A."/>
            <person name="Barry K.W."/>
            <person name="Cichocki N."/>
            <person name="Veneault-Fourrey C."/>
            <person name="LaButti K."/>
            <person name="Lindquist E.A."/>
            <person name="Lipzen A."/>
            <person name="Lundell T."/>
            <person name="Morin E."/>
            <person name="Murat C."/>
            <person name="Sun H."/>
            <person name="Tunlid A."/>
            <person name="Henrissat B."/>
            <person name="Grigoriev I.V."/>
            <person name="Hibbett D.S."/>
            <person name="Martin F."/>
            <person name="Nordberg H.P."/>
            <person name="Cantor M.N."/>
            <person name="Hua S.X."/>
        </authorList>
    </citation>
    <scope>NUCLEOTIDE SEQUENCE [LARGE SCALE GENOMIC DNA]</scope>
    <source>
        <strain evidence="10 11">Marx 270</strain>
    </source>
</reference>
<dbReference type="GO" id="GO:0005819">
    <property type="term" value="C:spindle"/>
    <property type="evidence" value="ECO:0007669"/>
    <property type="project" value="UniProtKB-SubCell"/>
</dbReference>
<dbReference type="STRING" id="870435.A0A0C3PJF2"/>
<keyword evidence="5" id="KW-0159">Chromosome partition</keyword>
<comment type="subcellular location">
    <subcellularLocation>
        <location evidence="2">Cytoplasm</location>
        <location evidence="2">Cytoskeleton</location>
        <location evidence="2">Spindle</location>
    </subcellularLocation>
    <subcellularLocation>
        <location evidence="1">Nucleus</location>
    </subcellularLocation>
</comment>
<keyword evidence="11" id="KW-1185">Reference proteome</keyword>
<evidence type="ECO:0000256" key="3">
    <source>
        <dbReference type="ARBA" id="ARBA00010042"/>
    </source>
</evidence>
<dbReference type="PANTHER" id="PTHR13142:SF1">
    <property type="entry name" value="INNER CENTROMERE PROTEIN"/>
    <property type="match status" value="1"/>
</dbReference>
<keyword evidence="7" id="KW-0539">Nucleus</keyword>
<proteinExistence type="inferred from homology"/>
<feature type="region of interest" description="Disordered" evidence="8">
    <location>
        <begin position="738"/>
        <end position="879"/>
    </location>
</feature>
<sequence length="1010" mass="108827">MANDPCRQLFEDQIQVHAFLFLEDYFESIISGPQQAPIIDLVKTPSRKKKNIPRSTRTVTADPISLLEFQPITSDDRSQTSSLPLPSQGRTNELSVIAEDDESPERSHVHTMPPSTASPGHRHLETGTPVVPKDSLTDSGIQPPDVVDVGSGGEKWLTSATDSKTTVILISASVSVFLFSSPSPSPSFIFVGAALSSSPRPSAIVVLVAASSFFLFSLFLISFPSPVPVLVVLPESANSAHTSGGSHYPTLPAPSPLRKSIRAPAEMTTSLPSITPAPAPLGKRTSWLVKAREAKAMEGVAARSDTLHNTGAAAEPSAPEVSVVSVSVKRKSGEMLGSVYHPRRTGERASKVPKMNGSDTVSTIKDDGEKSAGHGSVDANGMGEEGFIGQFKRTVEGLGVRSGKSMTRSLGGAAAAAALAEARAAAEARVAERNKVTDASSDLTNVPAPTVTPQSLSLHQDERPTSPRSKPDDVERPNFVVDLVSDTAKLQGTRTQGALQSQNHNAHDSASTTPPHSPRQEHKVVVQHTGPVFTKPTAQTTLAPAKPLTSSMQLKDFSNLSLGTFTLTTPRTFGVVPQLDSRTAILTKGLEDEGKASDALAAAENVDVTELDHIDGHEEDAVDSLDSEGSMMDICELGDVSESAQCTANQGEPAGVIRSSSQLSMTSVTSSSQSETGFFGQATKLVASMLGGGKKDKPEIKSLQRAAAMAKRQQDEADKKALRLKEMEVRRQAILSRKAEEEKARILEDEKKTKENSERRKREREENTDKRPVKLPTVAVKKLEDDSTKKRKFAVETQKKVEAKKPVSKDKKEPVPFKLVKPSVPTPTAKPARPPKSNLPGGSSGSKPAIPEAKPFKLAPSQKDKGKAVAQNDGSDKLPSAMIQTQMAARAKAQIEASKQQATEVPSESIELPEINSEYSDSEDENRVRTFDPPDWAQSPELRQALQMQSTVNPDDIFGAIRPLRMEEMFRTRQSRFRARTSSANWSGADRLTIEEVREYERRMGFQSQA</sequence>
<evidence type="ECO:0000256" key="8">
    <source>
        <dbReference type="SAM" id="MobiDB-lite"/>
    </source>
</evidence>
<dbReference type="GO" id="GO:0005634">
    <property type="term" value="C:nucleus"/>
    <property type="evidence" value="ECO:0007669"/>
    <property type="project" value="UniProtKB-SubCell"/>
</dbReference>
<reference evidence="11" key="2">
    <citation type="submission" date="2015-01" db="EMBL/GenBank/DDBJ databases">
        <title>Evolutionary Origins and Diversification of the Mycorrhizal Mutualists.</title>
        <authorList>
            <consortium name="DOE Joint Genome Institute"/>
            <consortium name="Mycorrhizal Genomics Consortium"/>
            <person name="Kohler A."/>
            <person name="Kuo A."/>
            <person name="Nagy L.G."/>
            <person name="Floudas D."/>
            <person name="Copeland A."/>
            <person name="Barry K.W."/>
            <person name="Cichocki N."/>
            <person name="Veneault-Fourrey C."/>
            <person name="LaButti K."/>
            <person name="Lindquist E.A."/>
            <person name="Lipzen A."/>
            <person name="Lundell T."/>
            <person name="Morin E."/>
            <person name="Murat C."/>
            <person name="Riley R."/>
            <person name="Ohm R."/>
            <person name="Sun H."/>
            <person name="Tunlid A."/>
            <person name="Henrissat B."/>
            <person name="Grigoriev I.V."/>
            <person name="Hibbett D.S."/>
            <person name="Martin F."/>
        </authorList>
    </citation>
    <scope>NUCLEOTIDE SEQUENCE [LARGE SCALE GENOMIC DNA]</scope>
    <source>
        <strain evidence="11">Marx 270</strain>
    </source>
</reference>
<dbReference type="HOGENOM" id="CLU_273322_0_0_1"/>
<feature type="region of interest" description="Disordered" evidence="8">
    <location>
        <begin position="892"/>
        <end position="937"/>
    </location>
</feature>
<evidence type="ECO:0000256" key="5">
    <source>
        <dbReference type="ARBA" id="ARBA00022829"/>
    </source>
</evidence>
<dbReference type="InterPro" id="IPR005635">
    <property type="entry name" value="Inner_centromere_prot_ARK-bd"/>
</dbReference>
<evidence type="ECO:0000313" key="11">
    <source>
        <dbReference type="Proteomes" id="UP000054217"/>
    </source>
</evidence>
<dbReference type="GO" id="GO:0007059">
    <property type="term" value="P:chromosome segregation"/>
    <property type="evidence" value="ECO:0007669"/>
    <property type="project" value="UniProtKB-KW"/>
</dbReference>
<feature type="compositionally biased region" description="Basic and acidic residues" evidence="8">
    <location>
        <begin position="781"/>
        <end position="815"/>
    </location>
</feature>
<accession>A0A0C3PJF2</accession>
<organism evidence="10 11">
    <name type="scientific">Pisolithus tinctorius Marx 270</name>
    <dbReference type="NCBI Taxonomy" id="870435"/>
    <lineage>
        <taxon>Eukaryota</taxon>
        <taxon>Fungi</taxon>
        <taxon>Dikarya</taxon>
        <taxon>Basidiomycota</taxon>
        <taxon>Agaricomycotina</taxon>
        <taxon>Agaricomycetes</taxon>
        <taxon>Agaricomycetidae</taxon>
        <taxon>Boletales</taxon>
        <taxon>Sclerodermatineae</taxon>
        <taxon>Pisolithaceae</taxon>
        <taxon>Pisolithus</taxon>
    </lineage>
</organism>
<dbReference type="EMBL" id="KN831957">
    <property type="protein sequence ID" value="KIO08289.1"/>
    <property type="molecule type" value="Genomic_DNA"/>
</dbReference>
<dbReference type="PANTHER" id="PTHR13142">
    <property type="entry name" value="INNER CENTROMERE PROTEIN"/>
    <property type="match status" value="1"/>
</dbReference>
<feature type="region of interest" description="Disordered" evidence="8">
    <location>
        <begin position="491"/>
        <end position="524"/>
    </location>
</feature>
<keyword evidence="6" id="KW-0206">Cytoskeleton</keyword>
<dbReference type="AlphaFoldDB" id="A0A0C3PJF2"/>
<feature type="compositionally biased region" description="Basic and acidic residues" evidence="8">
    <location>
        <begin position="738"/>
        <end position="772"/>
    </location>
</feature>
<evidence type="ECO:0000256" key="6">
    <source>
        <dbReference type="ARBA" id="ARBA00023212"/>
    </source>
</evidence>
<feature type="compositionally biased region" description="Basic and acidic residues" evidence="8">
    <location>
        <begin position="459"/>
        <end position="476"/>
    </location>
</feature>
<evidence type="ECO:0000259" key="9">
    <source>
        <dbReference type="Pfam" id="PF03941"/>
    </source>
</evidence>
<feature type="compositionally biased region" description="Polar residues" evidence="8">
    <location>
        <begin position="491"/>
        <end position="514"/>
    </location>
</feature>
<feature type="compositionally biased region" description="Polar residues" evidence="8">
    <location>
        <begin position="897"/>
        <end position="906"/>
    </location>
</feature>
<evidence type="ECO:0000256" key="7">
    <source>
        <dbReference type="ARBA" id="ARBA00023242"/>
    </source>
</evidence>
<evidence type="ECO:0000256" key="4">
    <source>
        <dbReference type="ARBA" id="ARBA00022490"/>
    </source>
</evidence>
<feature type="region of interest" description="Disordered" evidence="8">
    <location>
        <begin position="433"/>
        <end position="477"/>
    </location>
</feature>
<keyword evidence="4" id="KW-0963">Cytoplasm</keyword>
<evidence type="ECO:0000256" key="2">
    <source>
        <dbReference type="ARBA" id="ARBA00004186"/>
    </source>
</evidence>
<evidence type="ECO:0000256" key="1">
    <source>
        <dbReference type="ARBA" id="ARBA00004123"/>
    </source>
</evidence>
<feature type="region of interest" description="Disordered" evidence="8">
    <location>
        <begin position="346"/>
        <end position="384"/>
    </location>
</feature>
<dbReference type="Gene3D" id="6.10.250.2990">
    <property type="match status" value="1"/>
</dbReference>
<feature type="compositionally biased region" description="Polar residues" evidence="8">
    <location>
        <begin position="79"/>
        <end position="94"/>
    </location>
</feature>
<gene>
    <name evidence="10" type="ORF">M404DRAFT_997218</name>
</gene>
<protein>
    <recommendedName>
        <fullName evidence="9">Inner centromere protein ARK-binding domain-containing protein</fullName>
    </recommendedName>
</protein>
<feature type="region of interest" description="Disordered" evidence="8">
    <location>
        <begin position="70"/>
        <end position="123"/>
    </location>
</feature>
<feature type="domain" description="Inner centromere protein ARK-binding" evidence="9">
    <location>
        <begin position="914"/>
        <end position="970"/>
    </location>
</feature>
<name>A0A0C3PJF2_PISTI</name>
<comment type="similarity">
    <text evidence="3">Belongs to the INCENP family.</text>
</comment>
<dbReference type="InParanoid" id="A0A0C3PJF2"/>